<dbReference type="PROSITE" id="PS00678">
    <property type="entry name" value="WD_REPEATS_1"/>
    <property type="match status" value="2"/>
</dbReference>
<feature type="repeat" description="WD" evidence="4">
    <location>
        <begin position="148"/>
        <end position="190"/>
    </location>
</feature>
<evidence type="ECO:0000313" key="5">
    <source>
        <dbReference type="EMBL" id="AAT12308.1"/>
    </source>
</evidence>
<name>Q6E6H9_ANTLO</name>
<organism evidence="5">
    <name type="scientific">Antonospora locustae</name>
    <name type="common">Microsporidian parasite</name>
    <name type="synonym">Nosema locustae</name>
    <dbReference type="NCBI Taxonomy" id="278021"/>
    <lineage>
        <taxon>Eukaryota</taxon>
        <taxon>Fungi</taxon>
        <taxon>Fungi incertae sedis</taxon>
        <taxon>Microsporidia</taxon>
        <taxon>Antonospora</taxon>
    </lineage>
</organism>
<evidence type="ECO:0000256" key="2">
    <source>
        <dbReference type="ARBA" id="ARBA00022574"/>
    </source>
</evidence>
<protein>
    <submittedName>
        <fullName evidence="5">Guanine nucleotide binding protein beta subunit</fullName>
    </submittedName>
</protein>
<dbReference type="Pfam" id="PF00400">
    <property type="entry name" value="WD40"/>
    <property type="match status" value="4"/>
</dbReference>
<sequence>MTTTARLNEVATFSGHKDAVMALGTCETPDAKLLFSASRDRRVLGWSLGEGAMFGRIVKEFTKHGHSVNDVAVARSGSFVVSAGCDGLGRIIDVQSGERTLLRGHESDLTCAAINCQENKIVTGSVDKTLRLWNMCGELQHTFDAAIECAHEDWVMCAEFRPLDENEVVSGSVDGTVKVWDIDARVVKSTFFDGCLIQSCAEGSEYRTRPVADGSFAVRALALSADGSCCAYGGSNCKTYILNLAESEAIAAFETDTPVSALAFGLTDVILACGTQDKIYIWDVVSNCLLAVADLSAHGKRVRCRSLVWTTSNLIAGLGNGKILVFEFVR</sequence>
<keyword evidence="2 4" id="KW-0853">WD repeat</keyword>
<feature type="repeat" description="WD" evidence="4">
    <location>
        <begin position="102"/>
        <end position="135"/>
    </location>
</feature>
<dbReference type="SMART" id="SM00320">
    <property type="entry name" value="WD40"/>
    <property type="match status" value="6"/>
</dbReference>
<dbReference type="Gene3D" id="2.130.10.10">
    <property type="entry name" value="YVTN repeat-like/Quinoprotein amine dehydrogenase"/>
    <property type="match status" value="1"/>
</dbReference>
<dbReference type="GO" id="GO:0045182">
    <property type="term" value="F:translation regulator activity"/>
    <property type="evidence" value="ECO:0007669"/>
    <property type="project" value="InterPro"/>
</dbReference>
<dbReference type="PROSITE" id="PS50082">
    <property type="entry name" value="WD_REPEATS_2"/>
    <property type="match status" value="2"/>
</dbReference>
<dbReference type="SUPFAM" id="SSF50978">
    <property type="entry name" value="WD40 repeat-like"/>
    <property type="match status" value="1"/>
</dbReference>
<dbReference type="GO" id="GO:0043022">
    <property type="term" value="F:ribosome binding"/>
    <property type="evidence" value="ECO:0007669"/>
    <property type="project" value="InterPro"/>
</dbReference>
<dbReference type="PROSITE" id="PS50294">
    <property type="entry name" value="WD_REPEATS_REGION"/>
    <property type="match status" value="2"/>
</dbReference>
<dbReference type="InterPro" id="IPR015943">
    <property type="entry name" value="WD40/YVTN_repeat-like_dom_sf"/>
</dbReference>
<dbReference type="AlphaFoldDB" id="Q6E6H9"/>
<dbReference type="PRINTS" id="PR00320">
    <property type="entry name" value="GPROTEINBRPT"/>
</dbReference>
<evidence type="ECO:0000256" key="4">
    <source>
        <dbReference type="PROSITE-ProRule" id="PRU00221"/>
    </source>
</evidence>
<comment type="similarity">
    <text evidence="1">Belongs to the WD repeat G protein beta family. Ribosomal protein RACK1 subfamily.</text>
</comment>
<reference evidence="5" key="1">
    <citation type="journal article" date="2004" name="Curr. Biol.">
        <title>Genome compaction and stability in microsporidian intracellular parasites.</title>
        <authorList>
            <person name="Slamovits C.H."/>
            <person name="Fast N.M."/>
            <person name="Law J.S."/>
            <person name="Keeling P.J."/>
        </authorList>
    </citation>
    <scope>NUCLEOTIDE SEQUENCE</scope>
</reference>
<dbReference type="InterPro" id="IPR045223">
    <property type="entry name" value="RACK1-like"/>
</dbReference>
<dbReference type="InterPro" id="IPR020472">
    <property type="entry name" value="WD40_PAC1"/>
</dbReference>
<evidence type="ECO:0000256" key="1">
    <source>
        <dbReference type="ARBA" id="ARBA00007253"/>
    </source>
</evidence>
<proteinExistence type="inferred from homology"/>
<keyword evidence="3" id="KW-0677">Repeat</keyword>
<dbReference type="EMBL" id="AY548887">
    <property type="protein sequence ID" value="AAT12308.1"/>
    <property type="molecule type" value="Genomic_DNA"/>
</dbReference>
<dbReference type="InterPro" id="IPR019775">
    <property type="entry name" value="WD40_repeat_CS"/>
</dbReference>
<dbReference type="PANTHER" id="PTHR19868">
    <property type="entry name" value="RECEPTOR FOR ACTIVATED PROTEIN KINASE C RACK1"/>
    <property type="match status" value="1"/>
</dbReference>
<accession>Q6E6H9</accession>
<dbReference type="InterPro" id="IPR001680">
    <property type="entry name" value="WD40_rpt"/>
</dbReference>
<dbReference type="InterPro" id="IPR036322">
    <property type="entry name" value="WD40_repeat_dom_sf"/>
</dbReference>
<evidence type="ECO:0000256" key="3">
    <source>
        <dbReference type="ARBA" id="ARBA00022737"/>
    </source>
</evidence>